<proteinExistence type="predicted"/>
<dbReference type="KEGG" id="madi:A7U43_13640"/>
<name>A0A172UV46_9MYCO</name>
<dbReference type="OrthoDB" id="4774211at2"/>
<dbReference type="Proteomes" id="UP000077143">
    <property type="component" value="Chromosome"/>
</dbReference>
<organism evidence="1 2">
    <name type="scientific">Mycobacterium adipatum</name>
    <dbReference type="NCBI Taxonomy" id="1682113"/>
    <lineage>
        <taxon>Bacteria</taxon>
        <taxon>Bacillati</taxon>
        <taxon>Actinomycetota</taxon>
        <taxon>Actinomycetes</taxon>
        <taxon>Mycobacteriales</taxon>
        <taxon>Mycobacteriaceae</taxon>
        <taxon>Mycobacterium</taxon>
    </lineage>
</organism>
<evidence type="ECO:0000313" key="2">
    <source>
        <dbReference type="Proteomes" id="UP000077143"/>
    </source>
</evidence>
<sequence>MTQDRTDQVDETPDTGSVVIDCDDCAVRGPGCQDCVISVLLGVPETLLDDERQALAVLADAGLAPRLRLVPIHRHEGPDGRTGVA</sequence>
<protein>
    <submittedName>
        <fullName evidence="1">Uncharacterized protein</fullName>
    </submittedName>
</protein>
<dbReference type="AlphaFoldDB" id="A0A172UV46"/>
<accession>A0A172UV46</accession>
<evidence type="ECO:0000313" key="1">
    <source>
        <dbReference type="EMBL" id="ANE82893.1"/>
    </source>
</evidence>
<dbReference type="EMBL" id="CP015596">
    <property type="protein sequence ID" value="ANE82893.1"/>
    <property type="molecule type" value="Genomic_DNA"/>
</dbReference>
<gene>
    <name evidence="1" type="ORF">A7U43_13640</name>
</gene>
<keyword evidence="2" id="KW-1185">Reference proteome</keyword>
<dbReference type="STRING" id="1682113.A7U43_13640"/>
<reference evidence="1 2" key="1">
    <citation type="submission" date="2016-05" db="EMBL/GenBank/DDBJ databases">
        <title>Complete genome sequence of a phthalic acid esters degrading Mycobacterium sp. YC-RL4.</title>
        <authorList>
            <person name="Ren L."/>
            <person name="Fan S."/>
            <person name="Ruth N."/>
            <person name="Jia Y."/>
            <person name="Wang J."/>
            <person name="Qiao C."/>
        </authorList>
    </citation>
    <scope>NUCLEOTIDE SEQUENCE [LARGE SCALE GENOMIC DNA]</scope>
    <source>
        <strain evidence="1 2">YC-RL4</strain>
    </source>
</reference>
<dbReference type="RefSeq" id="WP_068002657.1">
    <property type="nucleotide sequence ID" value="NZ_CP015596.1"/>
</dbReference>